<evidence type="ECO:0000256" key="7">
    <source>
        <dbReference type="ARBA" id="ARBA00023044"/>
    </source>
</evidence>
<comment type="function">
    <text evidence="1">Acts as a pheromone, induces cells to develop competence for genetic transformation.</text>
</comment>
<sequence length="81" mass="9354">KILCSSFFRAPTHLMWSKTMDEFKELSATELQKVTGGGNWLSSAIDWYNCHNGDCNPVPTATMWSLRFRQYAEFMQLSHTC</sequence>
<dbReference type="EMBL" id="ANJX01000037">
    <property type="protein sequence ID" value="EPC57037.1"/>
    <property type="molecule type" value="Genomic_DNA"/>
</dbReference>
<keyword evidence="9" id="KW-0178">Competence</keyword>
<organism evidence="10 11">
    <name type="scientific">Lacticaseibacillus paracasei subsp. paracasei CNCM I-4270</name>
    <dbReference type="NCBI Taxonomy" id="1256202"/>
    <lineage>
        <taxon>Bacteria</taxon>
        <taxon>Bacillati</taxon>
        <taxon>Bacillota</taxon>
        <taxon>Bacilli</taxon>
        <taxon>Lactobacillales</taxon>
        <taxon>Lactobacillaceae</taxon>
        <taxon>Lacticaseibacillus</taxon>
    </lineage>
</organism>
<proteinExistence type="inferred from homology"/>
<dbReference type="AlphaFoldDB" id="A0A8E0INJ7"/>
<keyword evidence="7" id="KW-0588">Pheromone</keyword>
<dbReference type="GO" id="GO:0031640">
    <property type="term" value="P:killing of cells of another organism"/>
    <property type="evidence" value="ECO:0007669"/>
    <property type="project" value="UniProtKB-KW"/>
</dbReference>
<evidence type="ECO:0000256" key="6">
    <source>
        <dbReference type="ARBA" id="ARBA00023022"/>
    </source>
</evidence>
<evidence type="ECO:0000256" key="5">
    <source>
        <dbReference type="ARBA" id="ARBA00022529"/>
    </source>
</evidence>
<evidence type="ECO:0000256" key="3">
    <source>
        <dbReference type="ARBA" id="ARBA00009039"/>
    </source>
</evidence>
<comment type="caution">
    <text evidence="10">The sequence shown here is derived from an EMBL/GenBank/DDBJ whole genome shotgun (WGS) entry which is preliminary data.</text>
</comment>
<reference evidence="10 11" key="1">
    <citation type="journal article" date="2013" name="PLoS ONE">
        <title>Lactobacillus paracasei comparative genomics: towards species pan-genome definition and exploitation of diversity.</title>
        <authorList>
            <person name="Smokvina T."/>
            <person name="Wels M."/>
            <person name="Polka J."/>
            <person name="Chervaux C."/>
            <person name="Brisse S."/>
            <person name="Boekhorst J."/>
            <person name="van Hylckama Vlieg J.E."/>
            <person name="Siezen R.J."/>
        </authorList>
    </citation>
    <scope>NUCLEOTIDE SEQUENCE [LARGE SCALE GENOMIC DNA]</scope>
    <source>
        <strain evidence="10 11">CNCM I-4270</strain>
    </source>
</reference>
<dbReference type="Proteomes" id="UP000014249">
    <property type="component" value="Unassembled WGS sequence"/>
</dbReference>
<name>A0A8E0INJ7_LACPA</name>
<keyword evidence="6" id="KW-0044">Antibiotic</keyword>
<gene>
    <name evidence="10" type="ORF">Lpp77_00950</name>
</gene>
<dbReference type="GO" id="GO:0005576">
    <property type="term" value="C:extracellular region"/>
    <property type="evidence" value="ECO:0007669"/>
    <property type="project" value="UniProtKB-SubCell"/>
</dbReference>
<dbReference type="InterPro" id="IPR004288">
    <property type="entry name" value="Competence_ComC"/>
</dbReference>
<evidence type="ECO:0000256" key="8">
    <source>
        <dbReference type="ARBA" id="ARBA00023048"/>
    </source>
</evidence>
<dbReference type="InterPro" id="IPR010133">
    <property type="entry name" value="Bacteriocin_signal_seq"/>
</dbReference>
<evidence type="ECO:0000256" key="4">
    <source>
        <dbReference type="ARBA" id="ARBA00022525"/>
    </source>
</evidence>
<feature type="non-terminal residue" evidence="10">
    <location>
        <position position="1"/>
    </location>
</feature>
<evidence type="ECO:0000256" key="9">
    <source>
        <dbReference type="ARBA" id="ARBA00023287"/>
    </source>
</evidence>
<dbReference type="Pfam" id="PF03047">
    <property type="entry name" value="ComC"/>
    <property type="match status" value="1"/>
</dbReference>
<protein>
    <submittedName>
        <fullName evidence="10">Uncharacterized protein</fullName>
    </submittedName>
</protein>
<keyword evidence="4" id="KW-0964">Secreted</keyword>
<keyword evidence="5" id="KW-0929">Antimicrobial</keyword>
<comment type="subcellular location">
    <subcellularLocation>
        <location evidence="2">Secreted</location>
    </subcellularLocation>
</comment>
<evidence type="ECO:0000256" key="1">
    <source>
        <dbReference type="ARBA" id="ARBA00002667"/>
    </source>
</evidence>
<dbReference type="GO" id="GO:0042742">
    <property type="term" value="P:defense response to bacterium"/>
    <property type="evidence" value="ECO:0007669"/>
    <property type="project" value="UniProtKB-KW"/>
</dbReference>
<evidence type="ECO:0000313" key="11">
    <source>
        <dbReference type="Proteomes" id="UP000014249"/>
    </source>
</evidence>
<dbReference type="NCBIfam" id="TIGR01847">
    <property type="entry name" value="bacteriocin_sig"/>
    <property type="match status" value="1"/>
</dbReference>
<keyword evidence="8" id="KW-0078">Bacteriocin</keyword>
<evidence type="ECO:0000256" key="2">
    <source>
        <dbReference type="ARBA" id="ARBA00004613"/>
    </source>
</evidence>
<dbReference type="GO" id="GO:0005186">
    <property type="term" value="F:pheromone activity"/>
    <property type="evidence" value="ECO:0007669"/>
    <property type="project" value="InterPro"/>
</dbReference>
<comment type="similarity">
    <text evidence="3">Belongs to the ComC family.</text>
</comment>
<accession>A0A8E0INJ7</accession>
<evidence type="ECO:0000313" key="10">
    <source>
        <dbReference type="EMBL" id="EPC57037.1"/>
    </source>
</evidence>